<name>A0AAW8B6Y5_9GAMM</name>
<gene>
    <name evidence="3" type="ORF">Q8A57_11015</name>
</gene>
<feature type="chain" id="PRO_5043958974" evidence="1">
    <location>
        <begin position="26"/>
        <end position="449"/>
    </location>
</feature>
<dbReference type="InterPro" id="IPR023614">
    <property type="entry name" value="Porin_dom_sf"/>
</dbReference>
<proteinExistence type="predicted"/>
<dbReference type="Gene3D" id="2.40.160.10">
    <property type="entry name" value="Porin"/>
    <property type="match status" value="1"/>
</dbReference>
<evidence type="ECO:0000313" key="4">
    <source>
        <dbReference type="Proteomes" id="UP001178354"/>
    </source>
</evidence>
<reference evidence="3" key="1">
    <citation type="journal article" date="2010" name="Int. J. Syst. Evol. Microbiol.">
        <title>Porticoccus litoralis gen. nov., sp. nov., a gammaproteobacterium isolated from the Yellow Sea.</title>
        <authorList>
            <person name="Oh H.M."/>
            <person name="Kim H."/>
            <person name="Kim K.M."/>
            <person name="Min G.S."/>
            <person name="Cho J.C."/>
        </authorList>
    </citation>
    <scope>NUCLEOTIDE SEQUENCE</scope>
    <source>
        <strain evidence="3">DSM 25064</strain>
    </source>
</reference>
<dbReference type="InterPro" id="IPR033900">
    <property type="entry name" value="Gram_neg_porin_domain"/>
</dbReference>
<dbReference type="Proteomes" id="UP001178354">
    <property type="component" value="Unassembled WGS sequence"/>
</dbReference>
<keyword evidence="1" id="KW-0732">Signal</keyword>
<feature type="domain" description="Porin" evidence="2">
    <location>
        <begin position="15"/>
        <end position="419"/>
    </location>
</feature>
<accession>A0AAW8B6Y5</accession>
<keyword evidence="4" id="KW-1185">Reference proteome</keyword>
<protein>
    <submittedName>
        <fullName evidence="3">Porin</fullName>
    </submittedName>
</protein>
<feature type="signal peptide" evidence="1">
    <location>
        <begin position="1"/>
        <end position="25"/>
    </location>
</feature>
<dbReference type="GO" id="GO:0015288">
    <property type="term" value="F:porin activity"/>
    <property type="evidence" value="ECO:0007669"/>
    <property type="project" value="InterPro"/>
</dbReference>
<dbReference type="RefSeq" id="WP_305171162.1">
    <property type="nucleotide sequence ID" value="NZ_JAUUUU010000007.1"/>
</dbReference>
<comment type="caution">
    <text evidence="3">The sequence shown here is derived from an EMBL/GenBank/DDBJ whole genome shotgun (WGS) entry which is preliminary data.</text>
</comment>
<organism evidence="3 4">
    <name type="scientific">Porticoccus litoralis</name>
    <dbReference type="NCBI Taxonomy" id="434086"/>
    <lineage>
        <taxon>Bacteria</taxon>
        <taxon>Pseudomonadati</taxon>
        <taxon>Pseudomonadota</taxon>
        <taxon>Gammaproteobacteria</taxon>
        <taxon>Cellvibrionales</taxon>
        <taxon>Porticoccaceae</taxon>
        <taxon>Porticoccus</taxon>
    </lineage>
</organism>
<reference evidence="3" key="2">
    <citation type="submission" date="2023-08" db="EMBL/GenBank/DDBJ databases">
        <authorList>
            <person name="Luo J."/>
        </authorList>
    </citation>
    <scope>NUCLEOTIDE SEQUENCE</scope>
    <source>
        <strain evidence="3">DSM 25064</strain>
    </source>
</reference>
<evidence type="ECO:0000259" key="2">
    <source>
        <dbReference type="Pfam" id="PF13609"/>
    </source>
</evidence>
<dbReference type="AlphaFoldDB" id="A0AAW8B6Y5"/>
<dbReference type="GO" id="GO:0016020">
    <property type="term" value="C:membrane"/>
    <property type="evidence" value="ECO:0007669"/>
    <property type="project" value="InterPro"/>
</dbReference>
<evidence type="ECO:0000313" key="3">
    <source>
        <dbReference type="EMBL" id="MDP1521500.1"/>
    </source>
</evidence>
<dbReference type="EMBL" id="JAUUUU010000007">
    <property type="protein sequence ID" value="MDP1521500.1"/>
    <property type="molecule type" value="Genomic_DNA"/>
</dbReference>
<dbReference type="Pfam" id="PF13609">
    <property type="entry name" value="Porin_4"/>
    <property type="match status" value="1"/>
</dbReference>
<evidence type="ECO:0000256" key="1">
    <source>
        <dbReference type="SAM" id="SignalP"/>
    </source>
</evidence>
<sequence length="449" mass="47615">MKKTKKAAVLRIATLAAAMSTVGVAQTVLAEEAAGPSWNISGWVNESMSYYDDGEGSDMVQMSDNGTTLGSRVTFSGSTKLNGGLDAGFDVTIEPFSGNPNFTGNGNQITPLVFSNQDNIDNFNGGDIGLLGSSVYLGGSWGKVTIGLQSMPTDNIGVLGDPSMTIWSGVGALFRGSGFFIRGLNGEALGGAVNWGSFAQCMTSNGLGIGIDCNGVYRNGIRYDLPAFGPVSIAVGYANDDIYDIAAKYAEKIGDVEVRFHLGYAYNANGAANVAERTISTSSVDTGMTAGGDPVMADVTSVALGDTDSEMFTMQLGMMDTVTGLFGSFTWQHEEAGGDVSDYAEDENDAYYTKLGIRKPFTKLGDTAFYVEYGLYKDQYSAAMGEAGITGTELTRTGMALEQYFGSKMIIYGKYEQLDIDVDGTPAAENVYDDVDELDLFSLGVTYFF</sequence>
<dbReference type="SUPFAM" id="SSF56935">
    <property type="entry name" value="Porins"/>
    <property type="match status" value="1"/>
</dbReference>